<keyword evidence="1" id="KW-0472">Membrane</keyword>
<keyword evidence="1" id="KW-1133">Transmembrane helix</keyword>
<name>A0A016SF71_9BILA</name>
<protein>
    <submittedName>
        <fullName evidence="2">Uncharacterized protein</fullName>
    </submittedName>
</protein>
<dbReference type="EMBL" id="JARK01001569">
    <property type="protein sequence ID" value="EYB89358.1"/>
    <property type="molecule type" value="Genomic_DNA"/>
</dbReference>
<feature type="transmembrane region" description="Helical" evidence="1">
    <location>
        <begin position="12"/>
        <end position="31"/>
    </location>
</feature>
<reference evidence="3" key="1">
    <citation type="journal article" date="2015" name="Nat. Genet.">
        <title>The genome and transcriptome of the zoonotic hookworm Ancylostoma ceylanicum identify infection-specific gene families.</title>
        <authorList>
            <person name="Schwarz E.M."/>
            <person name="Hu Y."/>
            <person name="Antoshechkin I."/>
            <person name="Miller M.M."/>
            <person name="Sternberg P.W."/>
            <person name="Aroian R.V."/>
        </authorList>
    </citation>
    <scope>NUCLEOTIDE SEQUENCE</scope>
    <source>
        <strain evidence="3">HY135</strain>
    </source>
</reference>
<keyword evidence="1" id="KW-0812">Transmembrane</keyword>
<comment type="caution">
    <text evidence="2">The sequence shown here is derived from an EMBL/GenBank/DDBJ whole genome shotgun (WGS) entry which is preliminary data.</text>
</comment>
<gene>
    <name evidence="2" type="primary">Acey_s0233.g3116</name>
    <name evidence="2" type="ORF">Y032_0233g3116</name>
</gene>
<evidence type="ECO:0000313" key="3">
    <source>
        <dbReference type="Proteomes" id="UP000024635"/>
    </source>
</evidence>
<organism evidence="2 3">
    <name type="scientific">Ancylostoma ceylanicum</name>
    <dbReference type="NCBI Taxonomy" id="53326"/>
    <lineage>
        <taxon>Eukaryota</taxon>
        <taxon>Metazoa</taxon>
        <taxon>Ecdysozoa</taxon>
        <taxon>Nematoda</taxon>
        <taxon>Chromadorea</taxon>
        <taxon>Rhabditida</taxon>
        <taxon>Rhabditina</taxon>
        <taxon>Rhabditomorpha</taxon>
        <taxon>Strongyloidea</taxon>
        <taxon>Ancylostomatidae</taxon>
        <taxon>Ancylostomatinae</taxon>
        <taxon>Ancylostoma</taxon>
    </lineage>
</organism>
<keyword evidence="3" id="KW-1185">Reference proteome</keyword>
<proteinExistence type="predicted"/>
<dbReference type="Proteomes" id="UP000024635">
    <property type="component" value="Unassembled WGS sequence"/>
</dbReference>
<accession>A0A016SF71</accession>
<evidence type="ECO:0000313" key="2">
    <source>
        <dbReference type="EMBL" id="EYB89358.1"/>
    </source>
</evidence>
<sequence length="90" mass="10677">MSLVCYGVIPDFIYSFFRMSIFWFAVIWKLCIASRIYCVILIYTTCKAFCCCNLFLFHSNAHHLHRALSNSYPVIFVFRSDILIFIDLWS</sequence>
<dbReference type="AlphaFoldDB" id="A0A016SF71"/>
<evidence type="ECO:0000256" key="1">
    <source>
        <dbReference type="SAM" id="Phobius"/>
    </source>
</evidence>